<keyword evidence="7" id="KW-1185">Reference proteome</keyword>
<evidence type="ECO:0000256" key="5">
    <source>
        <dbReference type="SAM" id="Phobius"/>
    </source>
</evidence>
<dbReference type="GO" id="GO:0030313">
    <property type="term" value="C:cell envelope"/>
    <property type="evidence" value="ECO:0007669"/>
    <property type="project" value="UniProtKB-SubCell"/>
</dbReference>
<evidence type="ECO:0000256" key="4">
    <source>
        <dbReference type="SAM" id="Coils"/>
    </source>
</evidence>
<dbReference type="Gene3D" id="2.40.420.20">
    <property type="match status" value="1"/>
</dbReference>
<dbReference type="GO" id="GO:0022857">
    <property type="term" value="F:transmembrane transporter activity"/>
    <property type="evidence" value="ECO:0007669"/>
    <property type="project" value="InterPro"/>
</dbReference>
<dbReference type="Gene3D" id="2.40.30.170">
    <property type="match status" value="1"/>
</dbReference>
<dbReference type="Gene3D" id="2.40.50.100">
    <property type="match status" value="1"/>
</dbReference>
<dbReference type="EMBL" id="JXYA01000044">
    <property type="protein sequence ID" value="KJZ06773.1"/>
    <property type="molecule type" value="Genomic_DNA"/>
</dbReference>
<name>A0A0F4QGC8_9GAMM</name>
<comment type="subcellular location">
    <subcellularLocation>
        <location evidence="1">Cell envelope</location>
    </subcellularLocation>
</comment>
<sequence>MIRDTKQQDKAIKPTRRLPRWWVSAVAAFGLIGATTASYSSFDQLLSADQVVSLQSLRTATVVRGDMVQDLRVEGRTMAANSPSLYAIAAGTVTLFVKAGDEIAAGQALLSIDSPELRNQLLQEEATLARLEMEVSRQKIAIKQQQLDNTQQMELAKVELEAAQSEMARARSSIEKQIISKEELEQTQVALKRAELNERHAIASLQLAQERLSFELKSSELNLTRQRHLTEELRRQVEALTLHSPLSGIVGTLNVQQKQHVQRNTPLMSLVNLNELEVEAYIPENLADELGIGLQANVQINNEQYGATLVAISPEVEQGQVRGRIRFTEQPGNLRQNQRVNAQIILAHKQNVLKVERGAFVETGASSTAYKIEQNSAYRTPVSLGVKSVREVEITQGLQAGDTIIISSLTAFGQSQHVILSE</sequence>
<accession>A0A0F4QGC8</accession>
<dbReference type="PANTHER" id="PTHR32347:SF14">
    <property type="entry name" value="EFFLUX SYSTEM COMPONENT YKNX-RELATED"/>
    <property type="match status" value="1"/>
</dbReference>
<dbReference type="RefSeq" id="WP_046006335.1">
    <property type="nucleotide sequence ID" value="NZ_JXYA01000044.1"/>
</dbReference>
<dbReference type="GO" id="GO:0016020">
    <property type="term" value="C:membrane"/>
    <property type="evidence" value="ECO:0007669"/>
    <property type="project" value="InterPro"/>
</dbReference>
<feature type="transmembrane region" description="Helical" evidence="5">
    <location>
        <begin position="21"/>
        <end position="42"/>
    </location>
</feature>
<comment type="caution">
    <text evidence="6">The sequence shown here is derived from an EMBL/GenBank/DDBJ whole genome shotgun (WGS) entry which is preliminary data.</text>
</comment>
<proteinExistence type="inferred from homology"/>
<dbReference type="InterPro" id="IPR006143">
    <property type="entry name" value="RND_pump_MFP"/>
</dbReference>
<evidence type="ECO:0000313" key="6">
    <source>
        <dbReference type="EMBL" id="KJZ06773.1"/>
    </source>
</evidence>
<dbReference type="PANTHER" id="PTHR32347">
    <property type="entry name" value="EFFLUX SYSTEM COMPONENT YKNX-RELATED"/>
    <property type="match status" value="1"/>
</dbReference>
<evidence type="ECO:0000256" key="2">
    <source>
        <dbReference type="ARBA" id="ARBA00009477"/>
    </source>
</evidence>
<keyword evidence="3 4" id="KW-0175">Coiled coil</keyword>
<feature type="coiled-coil region" evidence="4">
    <location>
        <begin position="114"/>
        <end position="187"/>
    </location>
</feature>
<dbReference type="AlphaFoldDB" id="A0A0F4QGC8"/>
<evidence type="ECO:0000256" key="3">
    <source>
        <dbReference type="ARBA" id="ARBA00023054"/>
    </source>
</evidence>
<dbReference type="Proteomes" id="UP000033452">
    <property type="component" value="Unassembled WGS sequence"/>
</dbReference>
<comment type="similarity">
    <text evidence="2">Belongs to the membrane fusion protein (MFP) (TC 8.A.1) family.</text>
</comment>
<dbReference type="NCBIfam" id="TIGR01730">
    <property type="entry name" value="RND_mfp"/>
    <property type="match status" value="1"/>
</dbReference>
<keyword evidence="5" id="KW-0812">Transmembrane</keyword>
<gene>
    <name evidence="6" type="ORF">TW77_17815</name>
</gene>
<dbReference type="InterPro" id="IPR050465">
    <property type="entry name" value="UPF0194_transport"/>
</dbReference>
<reference evidence="6 7" key="1">
    <citation type="journal article" date="2015" name="BMC Genomics">
        <title>Genome mining reveals unlocked bioactive potential of marine Gram-negative bacteria.</title>
        <authorList>
            <person name="Machado H."/>
            <person name="Sonnenschein E.C."/>
            <person name="Melchiorsen J."/>
            <person name="Gram L."/>
        </authorList>
    </citation>
    <scope>NUCLEOTIDE SEQUENCE [LARGE SCALE GENOMIC DNA]</scope>
    <source>
        <strain evidence="6 7">S2471</strain>
    </source>
</reference>
<dbReference type="SUPFAM" id="SSF111369">
    <property type="entry name" value="HlyD-like secretion proteins"/>
    <property type="match status" value="1"/>
</dbReference>
<keyword evidence="5" id="KW-1133">Transmembrane helix</keyword>
<dbReference type="Gene3D" id="1.10.287.470">
    <property type="entry name" value="Helix hairpin bin"/>
    <property type="match status" value="1"/>
</dbReference>
<dbReference type="OrthoDB" id="5752864at2"/>
<evidence type="ECO:0000256" key="1">
    <source>
        <dbReference type="ARBA" id="ARBA00004196"/>
    </source>
</evidence>
<evidence type="ECO:0000313" key="7">
    <source>
        <dbReference type="Proteomes" id="UP000033452"/>
    </source>
</evidence>
<organism evidence="6 7">
    <name type="scientific">Pseudoalteromonas rubra</name>
    <dbReference type="NCBI Taxonomy" id="43658"/>
    <lineage>
        <taxon>Bacteria</taxon>
        <taxon>Pseudomonadati</taxon>
        <taxon>Pseudomonadota</taxon>
        <taxon>Gammaproteobacteria</taxon>
        <taxon>Alteromonadales</taxon>
        <taxon>Pseudoalteromonadaceae</taxon>
        <taxon>Pseudoalteromonas</taxon>
    </lineage>
</organism>
<keyword evidence="5" id="KW-0472">Membrane</keyword>
<protein>
    <submittedName>
        <fullName evidence="6">RND transporter</fullName>
    </submittedName>
</protein>
<dbReference type="PATRIC" id="fig|43658.5.peg.3761"/>